<dbReference type="AlphaFoldDB" id="A0A6B2FXC3"/>
<evidence type="ECO:0000313" key="9">
    <source>
        <dbReference type="EMBL" id="NDJ96017.1"/>
    </source>
</evidence>
<evidence type="ECO:0000256" key="1">
    <source>
        <dbReference type="ARBA" id="ARBA00022692"/>
    </source>
</evidence>
<evidence type="ECO:0000256" key="8">
    <source>
        <dbReference type="SAM" id="MobiDB-lite"/>
    </source>
</evidence>
<feature type="region of interest" description="Disordered" evidence="8">
    <location>
        <begin position="209"/>
        <end position="243"/>
    </location>
</feature>
<sequence>MFIAATQPICCYSFEMQFINRSDIFTSIWNKIHGYSDTIEITGYLNASSVEKFTLFFGRRSCLTSNGGFNQMKTFCQEFPSSGNTRLPAYITTLTEGSEIAASIIKSELIDELAAQIEHFNYLYVTDIVDQKLLASFNTPLLDLHSNYLVLKLSLTLTSPKLWNYTMNNLDGLMNQFAAIVQTMSSVRLSKETKQNIERSRVKLSELRVKQDHQHRQENAMKKKDEKVRQLKDKIRTEPDSEKQIKLQEKFQKLELKEKQKKMSKGKSLKLIA</sequence>
<dbReference type="Pfam" id="PF07946">
    <property type="entry name" value="CCDC47"/>
    <property type="match status" value="1"/>
</dbReference>
<keyword evidence="1" id="KW-0812">Transmembrane</keyword>
<evidence type="ECO:0000256" key="2">
    <source>
        <dbReference type="ARBA" id="ARBA00022989"/>
    </source>
</evidence>
<protein>
    <recommendedName>
        <fullName evidence="6">PAT complex subunit CCDC47</fullName>
    </recommendedName>
    <alternativeName>
        <fullName evidence="7">Coiled-coil domain-containing protein 47</fullName>
    </alternativeName>
</protein>
<proteinExistence type="inferred from homology"/>
<dbReference type="GO" id="GO:0030867">
    <property type="term" value="C:rough endoplasmic reticulum membrane"/>
    <property type="evidence" value="ECO:0007669"/>
    <property type="project" value="UniProtKB-SubCell"/>
</dbReference>
<dbReference type="InterPro" id="IPR012879">
    <property type="entry name" value="CCDC47"/>
</dbReference>
<dbReference type="PANTHER" id="PTHR12883:SF0">
    <property type="entry name" value="PAT COMPLEX SUBUNIT CCDC47"/>
    <property type="match status" value="1"/>
</dbReference>
<evidence type="ECO:0000256" key="4">
    <source>
        <dbReference type="ARBA" id="ARBA00034697"/>
    </source>
</evidence>
<evidence type="ECO:0000256" key="7">
    <source>
        <dbReference type="ARBA" id="ARBA00034902"/>
    </source>
</evidence>
<dbReference type="GO" id="GO:0005509">
    <property type="term" value="F:calcium ion binding"/>
    <property type="evidence" value="ECO:0007669"/>
    <property type="project" value="InterPro"/>
</dbReference>
<comment type="similarity">
    <text evidence="5">Belongs to the CCDC47 family.</text>
</comment>
<name>A0A6B2FXC3_MYXSQ</name>
<reference evidence="9" key="1">
    <citation type="submission" date="2018-11" db="EMBL/GenBank/DDBJ databases">
        <title>Myxobolus squamalis genome and transcriptome.</title>
        <authorList>
            <person name="Yahalomi D."/>
            <person name="Atkinson S.D."/>
            <person name="Neuhof M."/>
            <person name="Chang E.S."/>
            <person name="Philippe H."/>
            <person name="Cartwright P."/>
            <person name="Bartholomew J.L."/>
            <person name="Huchon D."/>
        </authorList>
    </citation>
    <scope>NUCLEOTIDE SEQUENCE</scope>
    <source>
        <strain evidence="9">71B08</strain>
        <tissue evidence="9">Whole</tissue>
    </source>
</reference>
<keyword evidence="2" id="KW-1133">Transmembrane helix</keyword>
<evidence type="ECO:0000256" key="5">
    <source>
        <dbReference type="ARBA" id="ARBA00034746"/>
    </source>
</evidence>
<dbReference type="EMBL" id="GHBR01000456">
    <property type="protein sequence ID" value="NDJ96017.1"/>
    <property type="molecule type" value="Transcribed_RNA"/>
</dbReference>
<evidence type="ECO:0000256" key="6">
    <source>
        <dbReference type="ARBA" id="ARBA00034875"/>
    </source>
</evidence>
<accession>A0A6B2FXC3</accession>
<dbReference type="PANTHER" id="PTHR12883">
    <property type="entry name" value="ADIPOCYTE-SPECIFIC PROTEIN 4-RELATED"/>
    <property type="match status" value="1"/>
</dbReference>
<dbReference type="GO" id="GO:0032469">
    <property type="term" value="P:endoplasmic reticulum calcium ion homeostasis"/>
    <property type="evidence" value="ECO:0007669"/>
    <property type="project" value="InterPro"/>
</dbReference>
<organism evidence="9">
    <name type="scientific">Myxobolus squamalis</name>
    <name type="common">Myxosporean</name>
    <dbReference type="NCBI Taxonomy" id="59785"/>
    <lineage>
        <taxon>Eukaryota</taxon>
        <taxon>Metazoa</taxon>
        <taxon>Cnidaria</taxon>
        <taxon>Myxozoa</taxon>
        <taxon>Myxosporea</taxon>
        <taxon>Bivalvulida</taxon>
        <taxon>Platysporina</taxon>
        <taxon>Myxobolidae</taxon>
        <taxon>Myxobolus</taxon>
    </lineage>
</organism>
<evidence type="ECO:0000256" key="3">
    <source>
        <dbReference type="ARBA" id="ARBA00023136"/>
    </source>
</evidence>
<comment type="subcellular location">
    <subcellularLocation>
        <location evidence="4">Rough endoplasmic reticulum membrane</location>
        <topology evidence="4">Single-pass type I membrane protein</topology>
    </subcellularLocation>
</comment>
<keyword evidence="3" id="KW-0472">Membrane</keyword>